<evidence type="ECO:0000313" key="3">
    <source>
        <dbReference type="Proteomes" id="UP000192353"/>
    </source>
</evidence>
<protein>
    <recommendedName>
        <fullName evidence="4">Scaffolding protein</fullName>
    </recommendedName>
</protein>
<proteinExistence type="predicted"/>
<comment type="caution">
    <text evidence="2">The sequence shown here is derived from an EMBL/GenBank/DDBJ whole genome shotgun (WGS) entry which is preliminary data.</text>
</comment>
<evidence type="ECO:0000313" key="2">
    <source>
        <dbReference type="EMBL" id="OQR25540.1"/>
    </source>
</evidence>
<gene>
    <name evidence="2" type="ORF">B6U37_04140</name>
</gene>
<dbReference type="EMBL" id="NBEY01000033">
    <property type="protein sequence ID" value="OQR25540.1"/>
    <property type="molecule type" value="Genomic_DNA"/>
</dbReference>
<organism evidence="2 3">
    <name type="scientific">Ligilactobacillus salivarius</name>
    <dbReference type="NCBI Taxonomy" id="1624"/>
    <lineage>
        <taxon>Bacteria</taxon>
        <taxon>Bacillati</taxon>
        <taxon>Bacillota</taxon>
        <taxon>Bacilli</taxon>
        <taxon>Lactobacillales</taxon>
        <taxon>Lactobacillaceae</taxon>
        <taxon>Ligilactobacillus</taxon>
    </lineage>
</organism>
<reference evidence="2 3" key="1">
    <citation type="submission" date="2017-03" db="EMBL/GenBank/DDBJ databases">
        <title>Phylogenomics and comparative genomics of Lactobacillus salivarius, a mammalian gut commensal.</title>
        <authorList>
            <person name="Harris H.M."/>
        </authorList>
    </citation>
    <scope>NUCLEOTIDE SEQUENCE [LARGE SCALE GENOMIC DNA]</scope>
    <source>
        <strain evidence="2 3">AH4231</strain>
    </source>
</reference>
<name>A0A1V9U6J7_9LACO</name>
<dbReference type="Proteomes" id="UP000192353">
    <property type="component" value="Unassembled WGS sequence"/>
</dbReference>
<evidence type="ECO:0000256" key="1">
    <source>
        <dbReference type="SAM" id="Coils"/>
    </source>
</evidence>
<evidence type="ECO:0008006" key="4">
    <source>
        <dbReference type="Google" id="ProtNLM"/>
    </source>
</evidence>
<dbReference type="AlphaFoldDB" id="A0A1V9U6J7"/>
<sequence>MKREDLKKLGLSDEQIEGVMSAHGKDITSLQEKVNGLTSERDGLKSQLDERDQQLVDLQKNSKNVDDLNEKIKQLQADNQKANEDWQNKLATQTKNFRIETALREAKAKNVKAVLPFINTEKVTVDGDNLKGLDDQIKAIQKSDSYLFEEGKPEPKINIGGAFNNGENGADGKVDPVVSSIAARMKSI</sequence>
<dbReference type="RefSeq" id="WP_081515776.1">
    <property type="nucleotide sequence ID" value="NZ_NBEW01000071.1"/>
</dbReference>
<feature type="coiled-coil region" evidence="1">
    <location>
        <begin position="27"/>
        <end position="85"/>
    </location>
</feature>
<dbReference type="InterPro" id="IPR009636">
    <property type="entry name" value="SCAF"/>
</dbReference>
<dbReference type="Pfam" id="PF06810">
    <property type="entry name" value="Phage_scaffold"/>
    <property type="match status" value="1"/>
</dbReference>
<keyword evidence="1" id="KW-0175">Coiled coil</keyword>
<accession>A0A1V9U6J7</accession>